<dbReference type="Proteomes" id="UP001275932">
    <property type="component" value="Unassembled WGS sequence"/>
</dbReference>
<dbReference type="SUPFAM" id="SSF51445">
    <property type="entry name" value="(Trans)glycosidases"/>
    <property type="match status" value="1"/>
</dbReference>
<evidence type="ECO:0000313" key="12">
    <source>
        <dbReference type="Proteomes" id="UP001275932"/>
    </source>
</evidence>
<evidence type="ECO:0000256" key="5">
    <source>
        <dbReference type="ARBA" id="ARBA00022676"/>
    </source>
</evidence>
<dbReference type="EC" id="2.4.1.25" evidence="3 10"/>
<dbReference type="Pfam" id="PF02446">
    <property type="entry name" value="Glyco_hydro_77"/>
    <property type="match status" value="1"/>
</dbReference>
<gene>
    <name evidence="11" type="primary">malQ</name>
    <name evidence="11" type="ORF">MOX91_06045</name>
</gene>
<dbReference type="NCBIfam" id="NF011080">
    <property type="entry name" value="PRK14508.1-3"/>
    <property type="match status" value="1"/>
</dbReference>
<organism evidence="11 12">
    <name type="scientific">Intestinicryptomonas porci</name>
    <dbReference type="NCBI Taxonomy" id="2926320"/>
    <lineage>
        <taxon>Bacteria</taxon>
        <taxon>Pseudomonadati</taxon>
        <taxon>Verrucomicrobiota</taxon>
        <taxon>Opitutia</taxon>
        <taxon>Opitutales</taxon>
        <taxon>Intestinicryptomonaceae</taxon>
        <taxon>Intestinicryptomonas</taxon>
    </lineage>
</organism>
<evidence type="ECO:0000256" key="1">
    <source>
        <dbReference type="ARBA" id="ARBA00000439"/>
    </source>
</evidence>
<evidence type="ECO:0000256" key="6">
    <source>
        <dbReference type="ARBA" id="ARBA00022679"/>
    </source>
</evidence>
<evidence type="ECO:0000313" key="11">
    <source>
        <dbReference type="EMBL" id="MDX8415736.1"/>
    </source>
</evidence>
<dbReference type="PANTHER" id="PTHR32438:SF5">
    <property type="entry name" value="4-ALPHA-GLUCANOTRANSFERASE DPE1, CHLOROPLASTIC_AMYLOPLASTIC"/>
    <property type="match status" value="1"/>
</dbReference>
<proteinExistence type="inferred from homology"/>
<evidence type="ECO:0000256" key="8">
    <source>
        <dbReference type="ARBA" id="ARBA00031423"/>
    </source>
</evidence>
<comment type="similarity">
    <text evidence="2 10">Belongs to the disproportionating enzyme family.</text>
</comment>
<dbReference type="Gene3D" id="3.20.20.80">
    <property type="entry name" value="Glycosidases"/>
    <property type="match status" value="1"/>
</dbReference>
<dbReference type="GO" id="GO:0004134">
    <property type="term" value="F:4-alpha-glucanotransferase activity"/>
    <property type="evidence" value="ECO:0007669"/>
    <property type="project" value="UniProtKB-EC"/>
</dbReference>
<protein>
    <recommendedName>
        <fullName evidence="4 10">4-alpha-glucanotransferase</fullName>
        <ecNumber evidence="3 10">2.4.1.25</ecNumber>
    </recommendedName>
    <alternativeName>
        <fullName evidence="8 10">Amylomaltase</fullName>
    </alternativeName>
    <alternativeName>
        <fullName evidence="9 10">Disproportionating enzyme</fullName>
    </alternativeName>
</protein>
<comment type="caution">
    <text evidence="11">The sequence shown here is derived from an EMBL/GenBank/DDBJ whole genome shotgun (WGS) entry which is preliminary data.</text>
</comment>
<evidence type="ECO:0000256" key="2">
    <source>
        <dbReference type="ARBA" id="ARBA00005684"/>
    </source>
</evidence>
<reference evidence="11 12" key="1">
    <citation type="submission" date="2022-03" db="EMBL/GenBank/DDBJ databases">
        <title>Novel taxa within the pig intestine.</title>
        <authorList>
            <person name="Wylensek D."/>
            <person name="Bishof K."/>
            <person name="Afrizal A."/>
            <person name="Clavel T."/>
        </authorList>
    </citation>
    <scope>NUCLEOTIDE SEQUENCE [LARGE SCALE GENOMIC DNA]</scope>
    <source>
        <strain evidence="11 12">CLA-KB-P66</strain>
    </source>
</reference>
<name>A0ABU4WI76_9BACT</name>
<dbReference type="InterPro" id="IPR017853">
    <property type="entry name" value="GH"/>
</dbReference>
<keyword evidence="12" id="KW-1185">Reference proteome</keyword>
<accession>A0ABU4WI76</accession>
<evidence type="ECO:0000256" key="7">
    <source>
        <dbReference type="ARBA" id="ARBA00023277"/>
    </source>
</evidence>
<evidence type="ECO:0000256" key="10">
    <source>
        <dbReference type="RuleBase" id="RU361207"/>
    </source>
</evidence>
<sequence>MTDYSWTTSRAAGILMHISSLPSRQGIGSFGEGAEKFLDFLTLSGIKYWQICPLTPTGFGDSPYQSFSAFAYNTYFIDFFELQKFGLIDEGDADKLSGLPSKKCDYGAIYQTLPDILRKAARKFFESQKPSLYDKSFDDFCEENKDWLENYALFCALKKRFGGLPWTKWDAEFKTRKNITLSDADKDEISSVKFGQYVFYCQYMRLKRKANSRNIEIIGDMPIFVSEDSADVWANPELFDLKKDLSPRNVAGVGPDYFSPTGQLWGNPLYSWKSNPKGVYGFWEKRLEKAFGLYDVLRLDHFRGFADYWAIPANSQDASNGSWKIGPGKQFFEKMRKIFKTEKFIAEDLGILSERAVKLCRDINIPTMAVLQFAFGSDASNPYLPHNLSRNIVCYTGTHDNPSTNDWYANADPKTQDHFRRYFATPAQSPNWNMVLGALTSVSNLAIIPMQDILSLGAESRMNTPGVASGNWQWRMSFFQLESAIKNTSSFLRSLCELSGRENKTEPKSLPPDLLKFIK</sequence>
<keyword evidence="5 10" id="KW-0328">Glycosyltransferase</keyword>
<dbReference type="PANTHER" id="PTHR32438">
    <property type="entry name" value="4-ALPHA-GLUCANOTRANSFERASE DPE1, CHLOROPLASTIC/AMYLOPLASTIC"/>
    <property type="match status" value="1"/>
</dbReference>
<dbReference type="NCBIfam" id="TIGR00217">
    <property type="entry name" value="malQ"/>
    <property type="match status" value="1"/>
</dbReference>
<dbReference type="InterPro" id="IPR003385">
    <property type="entry name" value="Glyco_hydro_77"/>
</dbReference>
<comment type="catalytic activity">
    <reaction evidence="1 10">
        <text>Transfers a segment of a (1-&gt;4)-alpha-D-glucan to a new position in an acceptor, which may be glucose or a (1-&gt;4)-alpha-D-glucan.</text>
        <dbReference type="EC" id="2.4.1.25"/>
    </reaction>
</comment>
<dbReference type="EMBL" id="JALBUT010000006">
    <property type="protein sequence ID" value="MDX8415736.1"/>
    <property type="molecule type" value="Genomic_DNA"/>
</dbReference>
<keyword evidence="6 10" id="KW-0808">Transferase</keyword>
<evidence type="ECO:0000256" key="3">
    <source>
        <dbReference type="ARBA" id="ARBA00012560"/>
    </source>
</evidence>
<evidence type="ECO:0000256" key="9">
    <source>
        <dbReference type="ARBA" id="ARBA00031501"/>
    </source>
</evidence>
<dbReference type="RefSeq" id="WP_370397185.1">
    <property type="nucleotide sequence ID" value="NZ_JALBUT010000006.1"/>
</dbReference>
<evidence type="ECO:0000256" key="4">
    <source>
        <dbReference type="ARBA" id="ARBA00020295"/>
    </source>
</evidence>
<keyword evidence="7 10" id="KW-0119">Carbohydrate metabolism</keyword>